<sequence>MSDHFRHGRLSYLQLPAVDVDASRAFYVGVLGWVAEGAGFEAPELIGQWVTDRPVSADGGPMLWLAVDHLDDVLDAVPAHGGTVERPPYPDGGERWLAEVRDPAGTPLGLVARADRPRRA</sequence>
<protein>
    <recommendedName>
        <fullName evidence="1">VOC domain-containing protein</fullName>
    </recommendedName>
</protein>
<dbReference type="Pfam" id="PF00903">
    <property type="entry name" value="Glyoxalase"/>
    <property type="match status" value="1"/>
</dbReference>
<gene>
    <name evidence="2" type="ORF">GCM10023175_17160</name>
</gene>
<dbReference type="EMBL" id="BAABGT010000025">
    <property type="protein sequence ID" value="GAA4542193.1"/>
    <property type="molecule type" value="Genomic_DNA"/>
</dbReference>
<keyword evidence="3" id="KW-1185">Reference proteome</keyword>
<dbReference type="Gene3D" id="3.10.180.10">
    <property type="entry name" value="2,3-Dihydroxybiphenyl 1,2-Dioxygenase, domain 1"/>
    <property type="match status" value="1"/>
</dbReference>
<name>A0ABP8RLS6_9PSEU</name>
<dbReference type="InterPro" id="IPR037523">
    <property type="entry name" value="VOC_core"/>
</dbReference>
<dbReference type="RefSeq" id="WP_345414503.1">
    <property type="nucleotide sequence ID" value="NZ_BAABGT010000025.1"/>
</dbReference>
<feature type="domain" description="VOC" evidence="1">
    <location>
        <begin position="9"/>
        <end position="113"/>
    </location>
</feature>
<dbReference type="SUPFAM" id="SSF54593">
    <property type="entry name" value="Glyoxalase/Bleomycin resistance protein/Dihydroxybiphenyl dioxygenase"/>
    <property type="match status" value="1"/>
</dbReference>
<evidence type="ECO:0000313" key="3">
    <source>
        <dbReference type="Proteomes" id="UP001501598"/>
    </source>
</evidence>
<comment type="caution">
    <text evidence="2">The sequence shown here is derived from an EMBL/GenBank/DDBJ whole genome shotgun (WGS) entry which is preliminary data.</text>
</comment>
<reference evidence="3" key="1">
    <citation type="journal article" date="2019" name="Int. J. Syst. Evol. Microbiol.">
        <title>The Global Catalogue of Microorganisms (GCM) 10K type strain sequencing project: providing services to taxonomists for standard genome sequencing and annotation.</title>
        <authorList>
            <consortium name="The Broad Institute Genomics Platform"/>
            <consortium name="The Broad Institute Genome Sequencing Center for Infectious Disease"/>
            <person name="Wu L."/>
            <person name="Ma J."/>
        </authorList>
    </citation>
    <scope>NUCLEOTIDE SEQUENCE [LARGE SCALE GENOMIC DNA]</scope>
    <source>
        <strain evidence="3">JCM 17906</strain>
    </source>
</reference>
<dbReference type="InterPro" id="IPR029068">
    <property type="entry name" value="Glyas_Bleomycin-R_OHBP_Dase"/>
</dbReference>
<organism evidence="2 3">
    <name type="scientific">Pseudonocardia xishanensis</name>
    <dbReference type="NCBI Taxonomy" id="630995"/>
    <lineage>
        <taxon>Bacteria</taxon>
        <taxon>Bacillati</taxon>
        <taxon>Actinomycetota</taxon>
        <taxon>Actinomycetes</taxon>
        <taxon>Pseudonocardiales</taxon>
        <taxon>Pseudonocardiaceae</taxon>
        <taxon>Pseudonocardia</taxon>
    </lineage>
</organism>
<evidence type="ECO:0000259" key="1">
    <source>
        <dbReference type="PROSITE" id="PS51819"/>
    </source>
</evidence>
<proteinExistence type="predicted"/>
<dbReference type="PROSITE" id="PS51819">
    <property type="entry name" value="VOC"/>
    <property type="match status" value="1"/>
</dbReference>
<dbReference type="InterPro" id="IPR004360">
    <property type="entry name" value="Glyas_Fos-R_dOase_dom"/>
</dbReference>
<dbReference type="Proteomes" id="UP001501598">
    <property type="component" value="Unassembled WGS sequence"/>
</dbReference>
<accession>A0ABP8RLS6</accession>
<evidence type="ECO:0000313" key="2">
    <source>
        <dbReference type="EMBL" id="GAA4542193.1"/>
    </source>
</evidence>